<evidence type="ECO:0008006" key="3">
    <source>
        <dbReference type="Google" id="ProtNLM"/>
    </source>
</evidence>
<gene>
    <name evidence="1" type="ORF">AC482_02155</name>
</gene>
<dbReference type="AlphaFoldDB" id="A0A0M0BS66"/>
<dbReference type="InterPro" id="IPR036563">
    <property type="entry name" value="MoaE_sf"/>
</dbReference>
<dbReference type="CDD" id="cd00756">
    <property type="entry name" value="MoaE"/>
    <property type="match status" value="1"/>
</dbReference>
<dbReference type="InterPro" id="IPR003448">
    <property type="entry name" value="Mopterin_biosynth_MoaE"/>
</dbReference>
<dbReference type="GO" id="GO:0006777">
    <property type="term" value="P:Mo-molybdopterin cofactor biosynthetic process"/>
    <property type="evidence" value="ECO:0007669"/>
    <property type="project" value="InterPro"/>
</dbReference>
<dbReference type="Pfam" id="PF02391">
    <property type="entry name" value="MoaE"/>
    <property type="match status" value="1"/>
</dbReference>
<dbReference type="Gene3D" id="3.90.1170.40">
    <property type="entry name" value="Molybdopterin biosynthesis MoaE subunit"/>
    <property type="match status" value="1"/>
</dbReference>
<proteinExistence type="predicted"/>
<dbReference type="EMBL" id="LFWZ01000014">
    <property type="protein sequence ID" value="KON31061.1"/>
    <property type="molecule type" value="Genomic_DNA"/>
</dbReference>
<comment type="caution">
    <text evidence="1">The sequence shown here is derived from an EMBL/GenBank/DDBJ whole genome shotgun (WGS) entry which is preliminary data.</text>
</comment>
<organism evidence="1 2">
    <name type="scientific">miscellaneous Crenarchaeota group-15 archaeon DG-45</name>
    <dbReference type="NCBI Taxonomy" id="1685127"/>
    <lineage>
        <taxon>Archaea</taxon>
        <taxon>Candidatus Bathyarchaeota</taxon>
        <taxon>MCG-15</taxon>
    </lineage>
</organism>
<dbReference type="SUPFAM" id="SSF54690">
    <property type="entry name" value="Molybdopterin synthase subunit MoaE"/>
    <property type="match status" value="1"/>
</dbReference>
<evidence type="ECO:0000313" key="1">
    <source>
        <dbReference type="EMBL" id="KON31061.1"/>
    </source>
</evidence>
<reference evidence="1 2" key="1">
    <citation type="submission" date="2015-06" db="EMBL/GenBank/DDBJ databases">
        <title>New insights into the roles of widespread benthic archaea in carbon and nitrogen cycling.</title>
        <authorList>
            <person name="Lazar C.S."/>
            <person name="Baker B.J."/>
            <person name="Seitz K.W."/>
            <person name="Hyde A.S."/>
            <person name="Dick G.J."/>
            <person name="Hinrichs K.-U."/>
            <person name="Teske A.P."/>
        </authorList>
    </citation>
    <scope>NUCLEOTIDE SEQUENCE [LARGE SCALE GENOMIC DNA]</scope>
    <source>
        <strain evidence="1">DG-45</strain>
    </source>
</reference>
<name>A0A0M0BS66_9ARCH</name>
<accession>A0A0M0BS66</accession>
<sequence length="129" mass="14559">MIKVSLEDFSVDEVLGRLRTGRTGAIVAFVGVVRGESRGRQVERIEIQAYEEMARSQLEAIRREAMERFGVEDGLKVSDDIMMIAAGAAHRAEAFDACRYVLEQIKMRVPIWKKEVTPEGDFWVEGEAP</sequence>
<evidence type="ECO:0000313" key="2">
    <source>
        <dbReference type="Proteomes" id="UP000037210"/>
    </source>
</evidence>
<dbReference type="PANTHER" id="PTHR23404">
    <property type="entry name" value="MOLYBDOPTERIN SYNTHASE RELATED"/>
    <property type="match status" value="1"/>
</dbReference>
<dbReference type="Proteomes" id="UP000037210">
    <property type="component" value="Unassembled WGS sequence"/>
</dbReference>
<protein>
    <recommendedName>
        <fullName evidence="3">Molybdenum cofactor biosynthesis protein MoaE</fullName>
    </recommendedName>
</protein>